<keyword evidence="10" id="KW-1185">Reference proteome</keyword>
<keyword evidence="4" id="KW-0288">FMN</keyword>
<keyword evidence="5" id="KW-0521">NADP</keyword>
<feature type="domain" description="Nitroreductase" evidence="8">
    <location>
        <begin position="11"/>
        <end position="60"/>
    </location>
</feature>
<dbReference type="Gene3D" id="3.40.109.10">
    <property type="entry name" value="NADH Oxidase"/>
    <property type="match status" value="1"/>
</dbReference>
<dbReference type="GO" id="GO:0016491">
    <property type="term" value="F:oxidoreductase activity"/>
    <property type="evidence" value="ECO:0007669"/>
    <property type="project" value="UniProtKB-KW"/>
</dbReference>
<dbReference type="PANTHER" id="PTHR43821:SF1">
    <property type="entry name" value="NAD(P)H NITROREDUCTASE YDJA-RELATED"/>
    <property type="match status" value="1"/>
</dbReference>
<evidence type="ECO:0000256" key="3">
    <source>
        <dbReference type="ARBA" id="ARBA00022630"/>
    </source>
</evidence>
<dbReference type="InterPro" id="IPR029479">
    <property type="entry name" value="Nitroreductase"/>
</dbReference>
<gene>
    <name evidence="9" type="ORF">FRY98_19230</name>
</gene>
<reference evidence="9 10" key="1">
    <citation type="submission" date="2019-08" db="EMBL/GenBank/DDBJ databases">
        <title>Genome sequencing of Paenibacillus faecis DSM 23593(T).</title>
        <authorList>
            <person name="Kook J.-K."/>
            <person name="Park S.-N."/>
            <person name="Lim Y.K."/>
        </authorList>
    </citation>
    <scope>NUCLEOTIDE SEQUENCE [LARGE SCALE GENOMIC DNA]</scope>
    <source>
        <strain evidence="9 10">DSM 23593</strain>
    </source>
</reference>
<evidence type="ECO:0000313" key="10">
    <source>
        <dbReference type="Proteomes" id="UP000325218"/>
    </source>
</evidence>
<evidence type="ECO:0000256" key="4">
    <source>
        <dbReference type="ARBA" id="ARBA00022643"/>
    </source>
</evidence>
<keyword evidence="3" id="KW-0285">Flavoprotein</keyword>
<evidence type="ECO:0000259" key="8">
    <source>
        <dbReference type="Pfam" id="PF00881"/>
    </source>
</evidence>
<evidence type="ECO:0000256" key="5">
    <source>
        <dbReference type="ARBA" id="ARBA00022857"/>
    </source>
</evidence>
<dbReference type="RefSeq" id="WP_148454985.1">
    <property type="nucleotide sequence ID" value="NZ_VSDO01000004.1"/>
</dbReference>
<dbReference type="Pfam" id="PF00881">
    <property type="entry name" value="Nitroreductase"/>
    <property type="match status" value="2"/>
</dbReference>
<evidence type="ECO:0000256" key="7">
    <source>
        <dbReference type="ARBA" id="ARBA00023027"/>
    </source>
</evidence>
<name>A0A5D0CR97_9BACL</name>
<evidence type="ECO:0000256" key="2">
    <source>
        <dbReference type="ARBA" id="ARBA00007118"/>
    </source>
</evidence>
<evidence type="ECO:0000256" key="1">
    <source>
        <dbReference type="ARBA" id="ARBA00001917"/>
    </source>
</evidence>
<feature type="domain" description="Nitroreductase" evidence="8">
    <location>
        <begin position="64"/>
        <end position="144"/>
    </location>
</feature>
<sequence>MEIMSKVIEAIKARRNIKAFKPDMIDEKEWLSWLEAASFAPNHRMNEPWEVLVVGPETRTGLGHKTDFGGAPVVLAVLSKPAPTPLERDENVMAVSCFIQNFMLAAHEAGAGVFWSSIGASPRNREVLGVQEGYDVIGVLGAGYPAEVPEAKARTPITSKIAYLP</sequence>
<evidence type="ECO:0000313" key="9">
    <source>
        <dbReference type="EMBL" id="TYA11297.1"/>
    </source>
</evidence>
<dbReference type="OrthoDB" id="9804207at2"/>
<dbReference type="AlphaFoldDB" id="A0A5D0CR97"/>
<organism evidence="9 10">
    <name type="scientific">Paenibacillus faecis</name>
    <dbReference type="NCBI Taxonomy" id="862114"/>
    <lineage>
        <taxon>Bacteria</taxon>
        <taxon>Bacillati</taxon>
        <taxon>Bacillota</taxon>
        <taxon>Bacilli</taxon>
        <taxon>Bacillales</taxon>
        <taxon>Paenibacillaceae</taxon>
        <taxon>Paenibacillus</taxon>
    </lineage>
</organism>
<dbReference type="Proteomes" id="UP000325218">
    <property type="component" value="Unassembled WGS sequence"/>
</dbReference>
<evidence type="ECO:0000256" key="6">
    <source>
        <dbReference type="ARBA" id="ARBA00023002"/>
    </source>
</evidence>
<dbReference type="SUPFAM" id="SSF55469">
    <property type="entry name" value="FMN-dependent nitroreductase-like"/>
    <property type="match status" value="1"/>
</dbReference>
<accession>A0A5D0CR97</accession>
<dbReference type="InterPro" id="IPR026021">
    <property type="entry name" value="YdjA-like"/>
</dbReference>
<keyword evidence="6" id="KW-0560">Oxidoreductase</keyword>
<comment type="similarity">
    <text evidence="2">Belongs to the nitroreductase family.</text>
</comment>
<keyword evidence="7" id="KW-0520">NAD</keyword>
<proteinExistence type="inferred from homology"/>
<dbReference type="CDD" id="cd02135">
    <property type="entry name" value="YdjA-like"/>
    <property type="match status" value="1"/>
</dbReference>
<dbReference type="PANTHER" id="PTHR43821">
    <property type="entry name" value="NAD(P)H NITROREDUCTASE YDJA-RELATED"/>
    <property type="match status" value="1"/>
</dbReference>
<dbReference type="InterPro" id="IPR000415">
    <property type="entry name" value="Nitroreductase-like"/>
</dbReference>
<protein>
    <submittedName>
        <fullName evidence="9">Nitroreductase</fullName>
    </submittedName>
</protein>
<dbReference type="EMBL" id="VSDO01000004">
    <property type="protein sequence ID" value="TYA11297.1"/>
    <property type="molecule type" value="Genomic_DNA"/>
</dbReference>
<comment type="caution">
    <text evidence="9">The sequence shown here is derived from an EMBL/GenBank/DDBJ whole genome shotgun (WGS) entry which is preliminary data.</text>
</comment>
<dbReference type="InterPro" id="IPR052530">
    <property type="entry name" value="NAD(P)H_nitroreductase"/>
</dbReference>
<comment type="cofactor">
    <cofactor evidence="1">
        <name>FMN</name>
        <dbReference type="ChEBI" id="CHEBI:58210"/>
    </cofactor>
</comment>